<dbReference type="InterPro" id="IPR020845">
    <property type="entry name" value="AMP-binding_CS"/>
</dbReference>
<evidence type="ECO:0000259" key="4">
    <source>
        <dbReference type="Pfam" id="PF13193"/>
    </source>
</evidence>
<dbReference type="InterPro" id="IPR045851">
    <property type="entry name" value="AMP-bd_C_sf"/>
</dbReference>
<feature type="domain" description="AMP-dependent synthetase/ligase" evidence="3">
    <location>
        <begin position="18"/>
        <end position="326"/>
    </location>
</feature>
<dbReference type="HOGENOM" id="CLU_000022_59_0_7"/>
<dbReference type="InterPro" id="IPR042099">
    <property type="entry name" value="ANL_N_sf"/>
</dbReference>
<dbReference type="InterPro" id="IPR000873">
    <property type="entry name" value="AMP-dep_synth/lig_dom"/>
</dbReference>
<accession>A5G4I3</accession>
<evidence type="ECO:0000259" key="3">
    <source>
        <dbReference type="Pfam" id="PF00501"/>
    </source>
</evidence>
<organism evidence="5 6">
    <name type="scientific">Geotalea uraniireducens (strain Rf4)</name>
    <name type="common">Geobacter uraniireducens</name>
    <dbReference type="NCBI Taxonomy" id="351605"/>
    <lineage>
        <taxon>Bacteria</taxon>
        <taxon>Pseudomonadati</taxon>
        <taxon>Thermodesulfobacteriota</taxon>
        <taxon>Desulfuromonadia</taxon>
        <taxon>Geobacterales</taxon>
        <taxon>Geobacteraceae</taxon>
        <taxon>Geotalea</taxon>
    </lineage>
</organism>
<dbReference type="PANTHER" id="PTHR43201">
    <property type="entry name" value="ACYL-COA SYNTHETASE"/>
    <property type="match status" value="1"/>
</dbReference>
<keyword evidence="2 5" id="KW-0436">Ligase</keyword>
<dbReference type="RefSeq" id="WP_011939387.1">
    <property type="nucleotide sequence ID" value="NC_009483.1"/>
</dbReference>
<protein>
    <submittedName>
        <fullName evidence="5">AMP-dependent synthetase and ligase</fullName>
    </submittedName>
</protein>
<dbReference type="GO" id="GO:0006631">
    <property type="term" value="P:fatty acid metabolic process"/>
    <property type="evidence" value="ECO:0007669"/>
    <property type="project" value="TreeGrafter"/>
</dbReference>
<dbReference type="SUPFAM" id="SSF56801">
    <property type="entry name" value="Acetyl-CoA synthetase-like"/>
    <property type="match status" value="1"/>
</dbReference>
<dbReference type="Proteomes" id="UP000006695">
    <property type="component" value="Chromosome"/>
</dbReference>
<dbReference type="PANTHER" id="PTHR43201:SF5">
    <property type="entry name" value="MEDIUM-CHAIN ACYL-COA LIGASE ACSF2, MITOCHONDRIAL"/>
    <property type="match status" value="1"/>
</dbReference>
<dbReference type="AlphaFoldDB" id="A5G4I3"/>
<name>A5G4I3_GEOUR</name>
<dbReference type="Gene3D" id="3.30.300.30">
    <property type="match status" value="1"/>
</dbReference>
<feature type="domain" description="AMP-binding enzyme C-terminal" evidence="4">
    <location>
        <begin position="377"/>
        <end position="447"/>
    </location>
</feature>
<comment type="similarity">
    <text evidence="1">Belongs to the ATP-dependent AMP-binding enzyme family.</text>
</comment>
<dbReference type="CDD" id="cd04433">
    <property type="entry name" value="AFD_class_I"/>
    <property type="match status" value="1"/>
</dbReference>
<evidence type="ECO:0000313" key="5">
    <source>
        <dbReference type="EMBL" id="ABQ26701.1"/>
    </source>
</evidence>
<dbReference type="EMBL" id="CP000698">
    <property type="protein sequence ID" value="ABQ26701.1"/>
    <property type="molecule type" value="Genomic_DNA"/>
</dbReference>
<evidence type="ECO:0000313" key="6">
    <source>
        <dbReference type="Proteomes" id="UP000006695"/>
    </source>
</evidence>
<dbReference type="Pfam" id="PF13193">
    <property type="entry name" value="AMP-binding_C"/>
    <property type="match status" value="1"/>
</dbReference>
<sequence length="472" mass="52145">MTSALKHILQASLQFEAADSPALVYEDREYSYRQLIERSMAWSGKWQREKLQKGAIIGVAIADPFEFLATLFGAVRLGMGVLPLDPATLQREKGNLSQTFDITYIAVEDSLEKADCKTPTQDYDIEIDYGSPALFLLTSGTTGKPKGIVHSIESILQAARLSNAAYGTTGSDCVFTAAPIYHSAGIMPVMAALDTGAKNLLIKKFLPKTFLGLVTKHKPSLVKAPAFMYQVVSRMPVVRNVVIDQGTRWYSGSSRLTRSEKELLLAKYGIWVREMYATSETSLLAVEREGEELPPQCVGTVLDNVEVKIEEGRILVKTPAISLGYLDPDGNVMGLHRHPTWFFTGDIGSLDQDNRLFIYGRYGNIVNVAGKKVAPEEINAILSDHPRIEESVVIGVNDEVSGGALAAFLVTRGEFPPSEVRKFCKSRLPDYKTPKHIVYCETLPKAKLNKIDIPQLRKMFLNKLQESEGVLA</sequence>
<dbReference type="STRING" id="351605.Gura_2523"/>
<dbReference type="Gene3D" id="3.40.50.12780">
    <property type="entry name" value="N-terminal domain of ligase-like"/>
    <property type="match status" value="1"/>
</dbReference>
<reference evidence="5 6" key="1">
    <citation type="submission" date="2007-05" db="EMBL/GenBank/DDBJ databases">
        <title>Complete sequence of Geobacter uraniireducens Rf4.</title>
        <authorList>
            <consortium name="US DOE Joint Genome Institute"/>
            <person name="Copeland A."/>
            <person name="Lucas S."/>
            <person name="Lapidus A."/>
            <person name="Barry K."/>
            <person name="Detter J.C."/>
            <person name="Glavina del Rio T."/>
            <person name="Hammon N."/>
            <person name="Israni S."/>
            <person name="Dalin E."/>
            <person name="Tice H."/>
            <person name="Pitluck S."/>
            <person name="Chertkov O."/>
            <person name="Brettin T."/>
            <person name="Bruce D."/>
            <person name="Han C."/>
            <person name="Schmutz J."/>
            <person name="Larimer F."/>
            <person name="Land M."/>
            <person name="Hauser L."/>
            <person name="Kyrpides N."/>
            <person name="Mikhailova N."/>
            <person name="Shelobolina E."/>
            <person name="Aklujkar M."/>
            <person name="Lovley D."/>
            <person name="Richardson P."/>
        </authorList>
    </citation>
    <scope>NUCLEOTIDE SEQUENCE [LARGE SCALE GENOMIC DNA]</scope>
    <source>
        <strain evidence="5 6">Rf4</strain>
    </source>
</reference>
<dbReference type="InterPro" id="IPR025110">
    <property type="entry name" value="AMP-bd_C"/>
</dbReference>
<dbReference type="OrthoDB" id="9799237at2"/>
<dbReference type="GO" id="GO:0031956">
    <property type="term" value="F:medium-chain fatty acid-CoA ligase activity"/>
    <property type="evidence" value="ECO:0007669"/>
    <property type="project" value="TreeGrafter"/>
</dbReference>
<dbReference type="KEGG" id="gur:Gura_2523"/>
<dbReference type="Pfam" id="PF00501">
    <property type="entry name" value="AMP-binding"/>
    <property type="match status" value="1"/>
</dbReference>
<gene>
    <name evidence="5" type="ordered locus">Gura_2523</name>
</gene>
<keyword evidence="6" id="KW-1185">Reference proteome</keyword>
<evidence type="ECO:0000256" key="2">
    <source>
        <dbReference type="ARBA" id="ARBA00022598"/>
    </source>
</evidence>
<proteinExistence type="inferred from homology"/>
<evidence type="ECO:0000256" key="1">
    <source>
        <dbReference type="ARBA" id="ARBA00006432"/>
    </source>
</evidence>
<dbReference type="PROSITE" id="PS00455">
    <property type="entry name" value="AMP_BINDING"/>
    <property type="match status" value="1"/>
</dbReference>